<dbReference type="Gene3D" id="1.10.10.690">
    <property type="entry name" value="YidB-like"/>
    <property type="match status" value="1"/>
</dbReference>
<dbReference type="Proteomes" id="UP000027180">
    <property type="component" value="Chromosome"/>
</dbReference>
<protein>
    <recommendedName>
        <fullName evidence="4">DUF937 domain-containing protein</fullName>
    </recommendedName>
</protein>
<organism evidence="2 3">
    <name type="scientific">Rhizobium etli bv. mimosae str. IE4771</name>
    <dbReference type="NCBI Taxonomy" id="1432050"/>
    <lineage>
        <taxon>Bacteria</taxon>
        <taxon>Pseudomonadati</taxon>
        <taxon>Pseudomonadota</taxon>
        <taxon>Alphaproteobacteria</taxon>
        <taxon>Hyphomicrobiales</taxon>
        <taxon>Rhizobiaceae</taxon>
        <taxon>Rhizobium/Agrobacterium group</taxon>
        <taxon>Rhizobium</taxon>
    </lineage>
</organism>
<evidence type="ECO:0000256" key="1">
    <source>
        <dbReference type="SAM" id="MobiDB-lite"/>
    </source>
</evidence>
<dbReference type="InterPro" id="IPR045372">
    <property type="entry name" value="YidB"/>
</dbReference>
<dbReference type="SUPFAM" id="SSF140804">
    <property type="entry name" value="YidB-like"/>
    <property type="match status" value="1"/>
</dbReference>
<reference evidence="2 3" key="1">
    <citation type="submission" date="2013-12" db="EMBL/GenBank/DDBJ databases">
        <title>Complete genome sequence of Rhizobium etli bv. mimosae IE4771.</title>
        <authorList>
            <person name="Bustos P."/>
            <person name="Santamaria R.I."/>
            <person name="Lozano L."/>
            <person name="Ormeno-Orrillo E."/>
            <person name="Rogel M.A."/>
            <person name="Romero D."/>
            <person name="Cevallos M.A."/>
            <person name="Martinez-Romero E."/>
            <person name="Gonzalez V."/>
        </authorList>
    </citation>
    <scope>NUCLEOTIDE SEQUENCE [LARGE SCALE GENOMIC DNA]</scope>
    <source>
        <strain evidence="2 3">IE4771</strain>
    </source>
</reference>
<dbReference type="InterPro" id="IPR027405">
    <property type="entry name" value="YidB-like"/>
</dbReference>
<sequence length="178" mass="18079">MMSGQLKALLAVLAVAGYQNRDKIGELLRGLQNPQQPGPGGQQSGGLGGMLGKLGGSGGGLGGLLGGLTSGGIVSGGLGDLLKTFQQNGHGDKMESWVRPGQNANINDGELAEALGPDVLNEIARNTGLSHQEILGRLSRDLPKAVDELTPEGRLPTAEEDFLSSASNSTTSGRPSGV</sequence>
<feature type="region of interest" description="Disordered" evidence="1">
    <location>
        <begin position="30"/>
        <end position="49"/>
    </location>
</feature>
<evidence type="ECO:0000313" key="2">
    <source>
        <dbReference type="EMBL" id="AIC26324.1"/>
    </source>
</evidence>
<feature type="compositionally biased region" description="Gly residues" evidence="1">
    <location>
        <begin position="38"/>
        <end position="49"/>
    </location>
</feature>
<dbReference type="Pfam" id="PF20159">
    <property type="entry name" value="YidB"/>
    <property type="match status" value="1"/>
</dbReference>
<dbReference type="KEGG" id="rei:IE4771_CH01173"/>
<proteinExistence type="predicted"/>
<feature type="compositionally biased region" description="Polar residues" evidence="1">
    <location>
        <begin position="164"/>
        <end position="178"/>
    </location>
</feature>
<accession>A0A060HXU4</accession>
<evidence type="ECO:0008006" key="4">
    <source>
        <dbReference type="Google" id="ProtNLM"/>
    </source>
</evidence>
<dbReference type="OrthoDB" id="4235777at2"/>
<name>A0A060HXU4_RHIET</name>
<dbReference type="AlphaFoldDB" id="A0A060HXU4"/>
<evidence type="ECO:0000313" key="3">
    <source>
        <dbReference type="Proteomes" id="UP000027180"/>
    </source>
</evidence>
<gene>
    <name evidence="2" type="ORF">IE4771_CH01173</name>
</gene>
<dbReference type="HOGENOM" id="CLU_084747_0_1_5"/>
<dbReference type="EMBL" id="CP006986">
    <property type="protein sequence ID" value="AIC26324.1"/>
    <property type="molecule type" value="Genomic_DNA"/>
</dbReference>
<feature type="region of interest" description="Disordered" evidence="1">
    <location>
        <begin position="146"/>
        <end position="178"/>
    </location>
</feature>
<dbReference type="RefSeq" id="WP_010055824.1">
    <property type="nucleotide sequence ID" value="NZ_CP006986.1"/>
</dbReference>